<proteinExistence type="predicted"/>
<protein>
    <submittedName>
        <fullName evidence="2">Uncharacterized protein</fullName>
    </submittedName>
</protein>
<feature type="region of interest" description="Disordered" evidence="1">
    <location>
        <begin position="44"/>
        <end position="123"/>
    </location>
</feature>
<evidence type="ECO:0000313" key="3">
    <source>
        <dbReference type="Proteomes" id="UP001152320"/>
    </source>
</evidence>
<reference evidence="2" key="1">
    <citation type="submission" date="2021-10" db="EMBL/GenBank/DDBJ databases">
        <title>Tropical sea cucumber genome reveals ecological adaptation and Cuvierian tubules defense mechanism.</title>
        <authorList>
            <person name="Chen T."/>
        </authorList>
    </citation>
    <scope>NUCLEOTIDE SEQUENCE</scope>
    <source>
        <strain evidence="2">Nanhai2018</strain>
        <tissue evidence="2">Muscle</tissue>
    </source>
</reference>
<comment type="caution">
    <text evidence="2">The sequence shown here is derived from an EMBL/GenBank/DDBJ whole genome shotgun (WGS) entry which is preliminary data.</text>
</comment>
<evidence type="ECO:0000313" key="2">
    <source>
        <dbReference type="EMBL" id="KAJ8048707.1"/>
    </source>
</evidence>
<accession>A0A9Q1CN25</accession>
<organism evidence="2 3">
    <name type="scientific">Holothuria leucospilota</name>
    <name type="common">Black long sea cucumber</name>
    <name type="synonym">Mertensiothuria leucospilota</name>
    <dbReference type="NCBI Taxonomy" id="206669"/>
    <lineage>
        <taxon>Eukaryota</taxon>
        <taxon>Metazoa</taxon>
        <taxon>Echinodermata</taxon>
        <taxon>Eleutherozoa</taxon>
        <taxon>Echinozoa</taxon>
        <taxon>Holothuroidea</taxon>
        <taxon>Aspidochirotacea</taxon>
        <taxon>Aspidochirotida</taxon>
        <taxon>Holothuriidae</taxon>
        <taxon>Holothuria</taxon>
    </lineage>
</organism>
<dbReference type="Proteomes" id="UP001152320">
    <property type="component" value="Chromosome 1"/>
</dbReference>
<dbReference type="OrthoDB" id="10057092at2759"/>
<dbReference type="EMBL" id="JAIZAY010000001">
    <property type="protein sequence ID" value="KAJ8048707.1"/>
    <property type="molecule type" value="Genomic_DNA"/>
</dbReference>
<gene>
    <name evidence="2" type="ORF">HOLleu_01129</name>
</gene>
<name>A0A9Q1CN25_HOLLE</name>
<keyword evidence="3" id="KW-1185">Reference proteome</keyword>
<dbReference type="AlphaFoldDB" id="A0A9Q1CN25"/>
<sequence>MVKNFRGADKWVPGVVMQRLGPLTYIVLVNGKNQHVHIDHLITGISDNSNRDKQVPLPEYLTPEGPPPVTESNEPDTLPQESNDSLPPPPPQVNPESTTVDTPRTYPKRDHRPPRYLSDYVCN</sequence>
<evidence type="ECO:0000256" key="1">
    <source>
        <dbReference type="SAM" id="MobiDB-lite"/>
    </source>
</evidence>